<dbReference type="InterPro" id="IPR010154">
    <property type="entry name" value="CRISPR-assoc_Cas7/Cst2/DevR"/>
</dbReference>
<evidence type="ECO:0000256" key="2">
    <source>
        <dbReference type="ARBA" id="ARBA00025626"/>
    </source>
</evidence>
<keyword evidence="1" id="KW-0051">Antiviral defense</keyword>
<dbReference type="PANTHER" id="PTHR37459:SF1">
    <property type="entry name" value="CRISPR-ASSOCIATED PROTEIN CAS7_CST2_DEVR"/>
    <property type="match status" value="1"/>
</dbReference>
<reference evidence="4" key="1">
    <citation type="submission" date="2011-05" db="EMBL/GenBank/DDBJ databases">
        <title>Complete sequence of Desulfotomaculum kuznetsovii DSM 6115.</title>
        <authorList>
            <person name="Lucas S."/>
            <person name="Han J."/>
            <person name="Lapidus A."/>
            <person name="Cheng J.-F."/>
            <person name="Goodwin L."/>
            <person name="Pitluck S."/>
            <person name="Peters L."/>
            <person name="Mikhailova N."/>
            <person name="Lu M."/>
            <person name="Saunders E."/>
            <person name="Han C."/>
            <person name="Tapia R."/>
            <person name="Land M."/>
            <person name="Hauser L."/>
            <person name="Kyrpides N."/>
            <person name="Ivanova N."/>
            <person name="Pagani I."/>
            <person name="Nazina T."/>
            <person name="Ivanova A."/>
            <person name="Parshina S."/>
            <person name="Kuever J."/>
            <person name="Muyzer G."/>
            <person name="Plugge C."/>
            <person name="Stams A."/>
            <person name="Woyke T."/>
        </authorList>
    </citation>
    <scope>NUCLEOTIDE SEQUENCE [LARGE SCALE GENOMIC DNA]</scope>
    <source>
        <strain evidence="4">DSM 6115 / VKM B-1805 / 17</strain>
    </source>
</reference>
<protein>
    <submittedName>
        <fullName evidence="3">CRISPR-associated autoregulator, DevR family</fullName>
    </submittedName>
</protein>
<dbReference type="InterPro" id="IPR052681">
    <property type="entry name" value="CRISPR-Cas7/Cst2/DevR"/>
</dbReference>
<sequence length="319" mass="34988">MAIQSLAISGLLTLDLHSLNNEGSEGNHLMTRQVQIVDREGKIHAVNAISGDMFKHIQAEHLYQLAREGNLPLCEGCCVFNANRIGADDTFASSFEKGVEDNVILSGAISRCIIDDAEGVLITREIGGKARAIGRKSVAEFGWVIGRPEATRTEAYFHVKYVSEGRGAGSGEGANLGQNIFHRPASSGQYAVILNLDLYRLGRNDITLAYVLDKAEREKRLRAFLKSVLFTFLKPNGAQRNTQNPHVVDFEGVITCSTSTYPAPQTSALNPNYRREIEEITAVLNRLGNNAVKLYHFNSLSQFASVMEEIITGTELCGE</sequence>
<name>A0AAU8PG30_DESK7</name>
<dbReference type="AlphaFoldDB" id="A0AAU8PG30"/>
<dbReference type="EMBL" id="CP002770">
    <property type="protein sequence ID" value="AEG16475.1"/>
    <property type="molecule type" value="Genomic_DNA"/>
</dbReference>
<comment type="function">
    <text evidence="2">CRISPR (clustered regularly interspaced short palindromic repeat) is an adaptive immune system that provides protection against mobile genetic elements (viruses, transposable elements and conjugative plasmids). CRISPR clusters contain spacers, sequences complementary to antecedent mobile elements, and target invading nucleic acids. CRISPR clusters are transcribed and processed into CRISPR RNA (crRNA).</text>
</comment>
<evidence type="ECO:0000313" key="4">
    <source>
        <dbReference type="Proteomes" id="UP000009229"/>
    </source>
</evidence>
<evidence type="ECO:0000256" key="1">
    <source>
        <dbReference type="ARBA" id="ARBA00023118"/>
    </source>
</evidence>
<dbReference type="Proteomes" id="UP000009229">
    <property type="component" value="Chromosome"/>
</dbReference>
<dbReference type="RefSeq" id="WP_013823985.1">
    <property type="nucleotide sequence ID" value="NC_015573.1"/>
</dbReference>
<dbReference type="GO" id="GO:0051607">
    <property type="term" value="P:defense response to virus"/>
    <property type="evidence" value="ECO:0007669"/>
    <property type="project" value="UniProtKB-KW"/>
</dbReference>
<organism evidence="3 4">
    <name type="scientific">Desulfofundulus kuznetsovii (strain DSM 6115 / VKM B-1805 / 17)</name>
    <name type="common">Desulfotomaculum kuznetsovii</name>
    <dbReference type="NCBI Taxonomy" id="760568"/>
    <lineage>
        <taxon>Bacteria</taxon>
        <taxon>Bacillati</taxon>
        <taxon>Bacillota</taxon>
        <taxon>Clostridia</taxon>
        <taxon>Eubacteriales</taxon>
        <taxon>Peptococcaceae</taxon>
        <taxon>Desulfofundulus</taxon>
    </lineage>
</organism>
<keyword evidence="4" id="KW-1185">Reference proteome</keyword>
<dbReference type="KEGG" id="dku:Desku_2974"/>
<dbReference type="NCBIfam" id="TIGR01875">
    <property type="entry name" value="cas_MJ0381"/>
    <property type="match status" value="1"/>
</dbReference>
<dbReference type="Pfam" id="PF01905">
    <property type="entry name" value="DevR"/>
    <property type="match status" value="1"/>
</dbReference>
<proteinExistence type="predicted"/>
<gene>
    <name evidence="3" type="ordered locus">Desku_2974</name>
</gene>
<evidence type="ECO:0000313" key="3">
    <source>
        <dbReference type="EMBL" id="AEG16475.1"/>
    </source>
</evidence>
<accession>A0AAU8PG30</accession>
<dbReference type="PANTHER" id="PTHR37459">
    <property type="match status" value="1"/>
</dbReference>